<reference evidence="3 4" key="1">
    <citation type="submission" date="2017-10" db="EMBL/GenBank/DDBJ databases">
        <title>Genome of an Actinobacterium that displays light-enhanced growth.</title>
        <authorList>
            <person name="Maresca J.A."/>
            <person name="Hempel P."/>
            <person name="Shevchenko O."/>
            <person name="Miller K.J."/>
            <person name="Hahn M.W."/>
        </authorList>
    </citation>
    <scope>NUCLEOTIDE SEQUENCE [LARGE SCALE GENOMIC DNA]</scope>
    <source>
        <strain evidence="3 4">MWH-Mo1</strain>
    </source>
</reference>
<dbReference type="SUPFAM" id="SSF52540">
    <property type="entry name" value="P-loop containing nucleoside triphosphate hydrolases"/>
    <property type="match status" value="1"/>
</dbReference>
<name>A0A2Z3RW73_9MICO</name>
<dbReference type="GO" id="GO:0005524">
    <property type="term" value="F:ATP binding"/>
    <property type="evidence" value="ECO:0007669"/>
    <property type="project" value="InterPro"/>
</dbReference>
<dbReference type="Gene3D" id="3.40.50.300">
    <property type="entry name" value="P-loop containing nucleotide triphosphate hydrolases"/>
    <property type="match status" value="1"/>
</dbReference>
<evidence type="ECO:0000259" key="1">
    <source>
        <dbReference type="Pfam" id="PF02562"/>
    </source>
</evidence>
<proteinExistence type="predicted"/>
<dbReference type="OrthoDB" id="4509614at2"/>
<protein>
    <submittedName>
        <fullName evidence="3">Nuclease-related domain protein</fullName>
    </submittedName>
</protein>
<sequence>MAQMIPPTMPPGNTSPGEIQVFEWLQYAEGTENWVVFHSYDLPKGINSRRHEVDFIVMIPDLGIATLEVKGHRSATVNEKGQWRLGSDSFPSRNPVQQVLNTCYAFKRHIESWTPENVKVAPFLLFTDAEVPLLPDLDPECQLSPRDGSVVERLVEKLQTAVRKEQGNLLSEQSFEKLRKMLRPDFEVLASPSVRRERLNKDLQRATLDQQRILDAIQGNKRIVLEGPPGSGKTVIAIEAARRAALAGDKTRIICFNTLLGKKLGQESGDDFPASSFFQFLVERFRETPPPGANSNWWAEFAKRSAERISEDDQVDLLVVDEMQDLMEPSYLLVLDKLVRGGLSNGRWLMTGDSKNQDLYSRVTSDVDLPGNPTKLSLVDNCRNLEAHGKWVESVSMRPTLFRSFLREEKAEAPFVIFVGDNSDEAIRNAVNSANKTHKPEDIVILVSDVARLKQITARLGVKAYFNGTKDTCVATFRTFKGLESPVVILEGSLGGPTDEFVTAATRATEELVVLLPEADQTEFIRRISE</sequence>
<dbReference type="RefSeq" id="WP_110232785.1">
    <property type="nucleotide sequence ID" value="NZ_CP023994.1"/>
</dbReference>
<feature type="domain" description="PhoH-like protein" evidence="1">
    <location>
        <begin position="205"/>
        <end position="270"/>
    </location>
</feature>
<gene>
    <name evidence="3" type="ORF">AURMO_00262</name>
</gene>
<dbReference type="KEGG" id="aum:AURMO_00262"/>
<evidence type="ECO:0000313" key="4">
    <source>
        <dbReference type="Proteomes" id="UP000246894"/>
    </source>
</evidence>
<organism evidence="3 4">
    <name type="scientific">Aurantimicrobium photophilum</name>
    <dbReference type="NCBI Taxonomy" id="1987356"/>
    <lineage>
        <taxon>Bacteria</taxon>
        <taxon>Bacillati</taxon>
        <taxon>Actinomycetota</taxon>
        <taxon>Actinomycetes</taxon>
        <taxon>Micrococcales</taxon>
        <taxon>Microbacteriaceae</taxon>
        <taxon>Aurantimicrobium</taxon>
    </lineage>
</organism>
<keyword evidence="4" id="KW-1185">Reference proteome</keyword>
<dbReference type="Pfam" id="PF02562">
    <property type="entry name" value="PhoH"/>
    <property type="match status" value="1"/>
</dbReference>
<evidence type="ECO:0000259" key="2">
    <source>
        <dbReference type="Pfam" id="PF08378"/>
    </source>
</evidence>
<feature type="domain" description="NERD" evidence="2">
    <location>
        <begin position="16"/>
        <end position="127"/>
    </location>
</feature>
<dbReference type="Proteomes" id="UP000246894">
    <property type="component" value="Chromosome"/>
</dbReference>
<dbReference type="InterPro" id="IPR027417">
    <property type="entry name" value="P-loop_NTPase"/>
</dbReference>
<evidence type="ECO:0000313" key="3">
    <source>
        <dbReference type="EMBL" id="AWR20881.1"/>
    </source>
</evidence>
<accession>A0A2Z3RW73</accession>
<dbReference type="AlphaFoldDB" id="A0A2Z3RW73"/>
<dbReference type="InterPro" id="IPR003714">
    <property type="entry name" value="PhoH"/>
</dbReference>
<dbReference type="InterPro" id="IPR011528">
    <property type="entry name" value="NERD"/>
</dbReference>
<dbReference type="Pfam" id="PF08378">
    <property type="entry name" value="NERD"/>
    <property type="match status" value="1"/>
</dbReference>
<dbReference type="EMBL" id="CP023994">
    <property type="protein sequence ID" value="AWR20881.1"/>
    <property type="molecule type" value="Genomic_DNA"/>
</dbReference>